<name>A0ABR0BXX0_PURLI</name>
<evidence type="ECO:0000313" key="2">
    <source>
        <dbReference type="EMBL" id="KAK4088815.1"/>
    </source>
</evidence>
<comment type="caution">
    <text evidence="2">The sequence shown here is derived from an EMBL/GenBank/DDBJ whole genome shotgun (WGS) entry which is preliminary data.</text>
</comment>
<accession>A0ABR0BXX0</accession>
<dbReference type="Proteomes" id="UP001287286">
    <property type="component" value="Unassembled WGS sequence"/>
</dbReference>
<feature type="region of interest" description="Disordered" evidence="1">
    <location>
        <begin position="89"/>
        <end position="129"/>
    </location>
</feature>
<keyword evidence="3" id="KW-1185">Reference proteome</keyword>
<evidence type="ECO:0000313" key="3">
    <source>
        <dbReference type="Proteomes" id="UP001287286"/>
    </source>
</evidence>
<organism evidence="2 3">
    <name type="scientific">Purpureocillium lilacinum</name>
    <name type="common">Paecilomyces lilacinus</name>
    <dbReference type="NCBI Taxonomy" id="33203"/>
    <lineage>
        <taxon>Eukaryota</taxon>
        <taxon>Fungi</taxon>
        <taxon>Dikarya</taxon>
        <taxon>Ascomycota</taxon>
        <taxon>Pezizomycotina</taxon>
        <taxon>Sordariomycetes</taxon>
        <taxon>Hypocreomycetidae</taxon>
        <taxon>Hypocreales</taxon>
        <taxon>Ophiocordycipitaceae</taxon>
        <taxon>Purpureocillium</taxon>
    </lineage>
</organism>
<evidence type="ECO:0000256" key="1">
    <source>
        <dbReference type="SAM" id="MobiDB-lite"/>
    </source>
</evidence>
<reference evidence="2 3" key="1">
    <citation type="journal article" date="2024" name="Microbiol. Resour. Announc.">
        <title>Genome annotations for the ascomycete fungi Trichoderma harzianum, Trichoderma aggressivum, and Purpureocillium lilacinum.</title>
        <authorList>
            <person name="Beijen E.P.W."/>
            <person name="Ohm R.A."/>
        </authorList>
    </citation>
    <scope>NUCLEOTIDE SEQUENCE [LARGE SCALE GENOMIC DNA]</scope>
    <source>
        <strain evidence="2 3">CBS 150709</strain>
    </source>
</reference>
<proteinExistence type="predicted"/>
<dbReference type="EMBL" id="JAWRVI010000022">
    <property type="protein sequence ID" value="KAK4088815.1"/>
    <property type="molecule type" value="Genomic_DNA"/>
</dbReference>
<gene>
    <name evidence="2" type="ORF">Purlil1_6668</name>
</gene>
<protein>
    <submittedName>
        <fullName evidence="2">Uncharacterized protein</fullName>
    </submittedName>
</protein>
<sequence length="129" mass="14108">MQVVVAQDSKRIRNCAPRYIPNYRWTADEEFGPLTTPSDYTYASMRPSNGARAVTPLPGPCATQRLSCHGVMHALIPAASRDAIAVDKPMPRRWGRLPVSPRMGAGETAPRSTTTTTRTRDGPSCAPRQ</sequence>